<dbReference type="AlphaFoldDB" id="A0A381SSW2"/>
<reference evidence="1" key="1">
    <citation type="submission" date="2018-05" db="EMBL/GenBank/DDBJ databases">
        <authorList>
            <person name="Lanie J.A."/>
            <person name="Ng W.-L."/>
            <person name="Kazmierczak K.M."/>
            <person name="Andrzejewski T.M."/>
            <person name="Davidsen T.M."/>
            <person name="Wayne K.J."/>
            <person name="Tettelin H."/>
            <person name="Glass J.I."/>
            <person name="Rusch D."/>
            <person name="Podicherti R."/>
            <person name="Tsui H.-C.T."/>
            <person name="Winkler M.E."/>
        </authorList>
    </citation>
    <scope>NUCLEOTIDE SEQUENCE</scope>
</reference>
<sequence length="54" mass="6380">MYERLRFRLSCCPLADESYVLGIVETAQKYRTQLISWSSKLSVISEQLRMSHKQ</sequence>
<evidence type="ECO:0000313" key="1">
    <source>
        <dbReference type="EMBL" id="SVA05467.1"/>
    </source>
</evidence>
<accession>A0A381SSW2</accession>
<proteinExistence type="predicted"/>
<protein>
    <submittedName>
        <fullName evidence="1">Uncharacterized protein</fullName>
    </submittedName>
</protein>
<organism evidence="1">
    <name type="scientific">marine metagenome</name>
    <dbReference type="NCBI Taxonomy" id="408172"/>
    <lineage>
        <taxon>unclassified sequences</taxon>
        <taxon>metagenomes</taxon>
        <taxon>ecological metagenomes</taxon>
    </lineage>
</organism>
<name>A0A381SSW2_9ZZZZ</name>
<dbReference type="EMBL" id="UINC01003342">
    <property type="protein sequence ID" value="SVA05467.1"/>
    <property type="molecule type" value="Genomic_DNA"/>
</dbReference>
<gene>
    <name evidence="1" type="ORF">METZ01_LOCUS58321</name>
</gene>